<evidence type="ECO:0000313" key="1">
    <source>
        <dbReference type="EMBL" id="KAA1427402.1"/>
    </source>
</evidence>
<organism evidence="1 2">
    <name type="scientific">Nocardioides antri</name>
    <dbReference type="NCBI Taxonomy" id="2607659"/>
    <lineage>
        <taxon>Bacteria</taxon>
        <taxon>Bacillati</taxon>
        <taxon>Actinomycetota</taxon>
        <taxon>Actinomycetes</taxon>
        <taxon>Propionibacteriales</taxon>
        <taxon>Nocardioidaceae</taxon>
        <taxon>Nocardioides</taxon>
    </lineage>
</organism>
<dbReference type="EMBL" id="VUJW01000003">
    <property type="protein sequence ID" value="KAA1427402.1"/>
    <property type="molecule type" value="Genomic_DNA"/>
</dbReference>
<accession>A0A5B1M3B1</accession>
<gene>
    <name evidence="1" type="ORF">F0U47_07955</name>
</gene>
<name>A0A5B1M3B1_9ACTN</name>
<evidence type="ECO:0000313" key="2">
    <source>
        <dbReference type="Proteomes" id="UP000324351"/>
    </source>
</evidence>
<dbReference type="AlphaFoldDB" id="A0A5B1M3B1"/>
<dbReference type="SUPFAM" id="SSF55961">
    <property type="entry name" value="Bet v1-like"/>
    <property type="match status" value="1"/>
</dbReference>
<protein>
    <recommendedName>
        <fullName evidence="3">SRPBCC family protein</fullName>
    </recommendedName>
</protein>
<proteinExistence type="predicted"/>
<evidence type="ECO:0008006" key="3">
    <source>
        <dbReference type="Google" id="ProtNLM"/>
    </source>
</evidence>
<dbReference type="RefSeq" id="WP_149749769.1">
    <property type="nucleotide sequence ID" value="NZ_VUJW01000003.1"/>
</dbReference>
<dbReference type="Proteomes" id="UP000324351">
    <property type="component" value="Unassembled WGS sequence"/>
</dbReference>
<comment type="caution">
    <text evidence="1">The sequence shown here is derived from an EMBL/GenBank/DDBJ whole genome shotgun (WGS) entry which is preliminary data.</text>
</comment>
<sequence length="130" mass="13744">MDGIFIRSKLSAPVPVVWQALRDMSAYDTGLTAGVTEVLGGQPPTYLSFRLLSGAPVRRNVVSVQLFPGAPGSTEVFVDGAFQPSLAGAGGLARRRVRRLLVELTERLEAAVRAGEHPSSRVDLDAAAVS</sequence>
<keyword evidence="2" id="KW-1185">Reference proteome</keyword>
<reference evidence="1 2" key="2">
    <citation type="submission" date="2019-09" db="EMBL/GenBank/DDBJ databases">
        <authorList>
            <person name="Jin C."/>
        </authorList>
    </citation>
    <scope>NUCLEOTIDE SEQUENCE [LARGE SCALE GENOMIC DNA]</scope>
    <source>
        <strain evidence="1 2">BN140041</strain>
    </source>
</reference>
<reference evidence="1 2" key="1">
    <citation type="submission" date="2019-09" db="EMBL/GenBank/DDBJ databases">
        <title>Nocardioides panacisoli sp. nov., isolated from the soil of a ginseng field.</title>
        <authorList>
            <person name="Cho C."/>
        </authorList>
    </citation>
    <scope>NUCLEOTIDE SEQUENCE [LARGE SCALE GENOMIC DNA]</scope>
    <source>
        <strain evidence="1 2">BN140041</strain>
    </source>
</reference>